<evidence type="ECO:0000313" key="2">
    <source>
        <dbReference type="Proteomes" id="UP000032900"/>
    </source>
</evidence>
<accession>A0A0E9LZA0</accession>
<keyword evidence="2" id="KW-1185">Reference proteome</keyword>
<sequence length="59" mass="6706">MAKKNKKIRGKYPVLLSCNEMQQIYHLIENKAVTKVIGNISCELIPIDKEDPKCEKCGT</sequence>
<dbReference type="AlphaFoldDB" id="A0A0E9LZA0"/>
<dbReference type="EMBL" id="BAZW01000023">
    <property type="protein sequence ID" value="GAO30446.1"/>
    <property type="molecule type" value="Genomic_DNA"/>
</dbReference>
<dbReference type="Proteomes" id="UP000032900">
    <property type="component" value="Unassembled WGS sequence"/>
</dbReference>
<dbReference type="STRING" id="1236989.JCM15548_12715"/>
<name>A0A0E9LZA0_9BACT</name>
<protein>
    <submittedName>
        <fullName evidence="1">Uncharacterized protein</fullName>
    </submittedName>
</protein>
<organism evidence="1 2">
    <name type="scientific">Geofilum rubicundum JCM 15548</name>
    <dbReference type="NCBI Taxonomy" id="1236989"/>
    <lineage>
        <taxon>Bacteria</taxon>
        <taxon>Pseudomonadati</taxon>
        <taxon>Bacteroidota</taxon>
        <taxon>Bacteroidia</taxon>
        <taxon>Marinilabiliales</taxon>
        <taxon>Marinilabiliaceae</taxon>
        <taxon>Geofilum</taxon>
    </lineage>
</organism>
<gene>
    <name evidence="1" type="ORF">JCM15548_12715</name>
</gene>
<evidence type="ECO:0000313" key="1">
    <source>
        <dbReference type="EMBL" id="GAO30446.1"/>
    </source>
</evidence>
<reference evidence="1 2" key="1">
    <citation type="journal article" date="2015" name="Microbes Environ.">
        <title>Distribution and evolution of nitrogen fixation genes in the phylum bacteroidetes.</title>
        <authorList>
            <person name="Inoue J."/>
            <person name="Oshima K."/>
            <person name="Suda W."/>
            <person name="Sakamoto M."/>
            <person name="Iino T."/>
            <person name="Noda S."/>
            <person name="Hongoh Y."/>
            <person name="Hattori M."/>
            <person name="Ohkuma M."/>
        </authorList>
    </citation>
    <scope>NUCLEOTIDE SEQUENCE [LARGE SCALE GENOMIC DNA]</scope>
    <source>
        <strain evidence="1">JCM 15548</strain>
    </source>
</reference>
<proteinExistence type="predicted"/>
<comment type="caution">
    <text evidence="1">The sequence shown here is derived from an EMBL/GenBank/DDBJ whole genome shotgun (WGS) entry which is preliminary data.</text>
</comment>